<evidence type="ECO:0000313" key="1">
    <source>
        <dbReference type="EMBL" id="GAI50011.1"/>
    </source>
</evidence>
<dbReference type="AlphaFoldDB" id="X1Q5K0"/>
<sequence length="70" mass="7916">MNFLQVKASKLKKTYLNLSTLTKVDLLENGNIELTWPRYFDVLVKGDPGYQEVIELLKLVSKGVKSEGDS</sequence>
<protein>
    <submittedName>
        <fullName evidence="1">Uncharacterized protein</fullName>
    </submittedName>
</protein>
<proteinExistence type="predicted"/>
<reference evidence="1" key="1">
    <citation type="journal article" date="2014" name="Front. Microbiol.">
        <title>High frequency of phylogenetically diverse reductive dehalogenase-homologous genes in deep subseafloor sedimentary metagenomes.</title>
        <authorList>
            <person name="Kawai M."/>
            <person name="Futagami T."/>
            <person name="Toyoda A."/>
            <person name="Takaki Y."/>
            <person name="Nishi S."/>
            <person name="Hori S."/>
            <person name="Arai W."/>
            <person name="Tsubouchi T."/>
            <person name="Morono Y."/>
            <person name="Uchiyama I."/>
            <person name="Ito T."/>
            <person name="Fujiyama A."/>
            <person name="Inagaki F."/>
            <person name="Takami H."/>
        </authorList>
    </citation>
    <scope>NUCLEOTIDE SEQUENCE</scope>
    <source>
        <strain evidence="1">Expedition CK06-06</strain>
    </source>
</reference>
<name>X1Q5K0_9ZZZZ</name>
<dbReference type="EMBL" id="BARV01041357">
    <property type="protein sequence ID" value="GAI50011.1"/>
    <property type="molecule type" value="Genomic_DNA"/>
</dbReference>
<comment type="caution">
    <text evidence="1">The sequence shown here is derived from an EMBL/GenBank/DDBJ whole genome shotgun (WGS) entry which is preliminary data.</text>
</comment>
<organism evidence="1">
    <name type="scientific">marine sediment metagenome</name>
    <dbReference type="NCBI Taxonomy" id="412755"/>
    <lineage>
        <taxon>unclassified sequences</taxon>
        <taxon>metagenomes</taxon>
        <taxon>ecological metagenomes</taxon>
    </lineage>
</organism>
<accession>X1Q5K0</accession>
<gene>
    <name evidence="1" type="ORF">S06H3_62644</name>
</gene>